<sequence>MVWAVHPHLLLLQFSPNVSKSPSASSLNDQGAQLFSRYRFHTPYQPPELAP</sequence>
<reference evidence="1" key="2">
    <citation type="journal article" date="2015" name="Data Brief">
        <title>Shoot transcriptome of the giant reed, Arundo donax.</title>
        <authorList>
            <person name="Barrero R.A."/>
            <person name="Guerrero F.D."/>
            <person name="Moolhuijzen P."/>
            <person name="Goolsby J.A."/>
            <person name="Tidwell J."/>
            <person name="Bellgard S.E."/>
            <person name="Bellgard M.I."/>
        </authorList>
    </citation>
    <scope>NUCLEOTIDE SEQUENCE</scope>
    <source>
        <tissue evidence="1">Shoot tissue taken approximately 20 cm above the soil surface</tissue>
    </source>
</reference>
<name>A0A0A9DWB3_ARUDO</name>
<protein>
    <submittedName>
        <fullName evidence="1">Uncharacterized protein</fullName>
    </submittedName>
</protein>
<dbReference type="AlphaFoldDB" id="A0A0A9DWB3"/>
<accession>A0A0A9DWB3</accession>
<proteinExistence type="predicted"/>
<reference evidence="1" key="1">
    <citation type="submission" date="2014-09" db="EMBL/GenBank/DDBJ databases">
        <authorList>
            <person name="Magalhaes I.L.F."/>
            <person name="Oliveira U."/>
            <person name="Santos F.R."/>
            <person name="Vidigal T.H.D.A."/>
            <person name="Brescovit A.D."/>
            <person name="Santos A.J."/>
        </authorList>
    </citation>
    <scope>NUCLEOTIDE SEQUENCE</scope>
    <source>
        <tissue evidence="1">Shoot tissue taken approximately 20 cm above the soil surface</tissue>
    </source>
</reference>
<evidence type="ECO:0000313" key="1">
    <source>
        <dbReference type="EMBL" id="JAD92864.1"/>
    </source>
</evidence>
<organism evidence="1">
    <name type="scientific">Arundo donax</name>
    <name type="common">Giant reed</name>
    <name type="synonym">Donax arundinaceus</name>
    <dbReference type="NCBI Taxonomy" id="35708"/>
    <lineage>
        <taxon>Eukaryota</taxon>
        <taxon>Viridiplantae</taxon>
        <taxon>Streptophyta</taxon>
        <taxon>Embryophyta</taxon>
        <taxon>Tracheophyta</taxon>
        <taxon>Spermatophyta</taxon>
        <taxon>Magnoliopsida</taxon>
        <taxon>Liliopsida</taxon>
        <taxon>Poales</taxon>
        <taxon>Poaceae</taxon>
        <taxon>PACMAD clade</taxon>
        <taxon>Arundinoideae</taxon>
        <taxon>Arundineae</taxon>
        <taxon>Arundo</taxon>
    </lineage>
</organism>
<dbReference type="EMBL" id="GBRH01205031">
    <property type="protein sequence ID" value="JAD92864.1"/>
    <property type="molecule type" value="Transcribed_RNA"/>
</dbReference>